<accession>A0A0D9YIN0</accession>
<dbReference type="Gramene" id="OGLUM01G44690.1">
    <property type="protein sequence ID" value="OGLUM01G44690.1"/>
    <property type="gene ID" value="OGLUM01G44690"/>
</dbReference>
<organism evidence="2">
    <name type="scientific">Oryza glumipatula</name>
    <dbReference type="NCBI Taxonomy" id="40148"/>
    <lineage>
        <taxon>Eukaryota</taxon>
        <taxon>Viridiplantae</taxon>
        <taxon>Streptophyta</taxon>
        <taxon>Embryophyta</taxon>
        <taxon>Tracheophyta</taxon>
        <taxon>Spermatophyta</taxon>
        <taxon>Magnoliopsida</taxon>
        <taxon>Liliopsida</taxon>
        <taxon>Poales</taxon>
        <taxon>Poaceae</taxon>
        <taxon>BOP clade</taxon>
        <taxon>Oryzoideae</taxon>
        <taxon>Oryzeae</taxon>
        <taxon>Oryzinae</taxon>
        <taxon>Oryza</taxon>
    </lineage>
</organism>
<reference evidence="2" key="3">
    <citation type="submission" date="2018-05" db="EMBL/GenBank/DDBJ databases">
        <title>OgluRS3 (Oryza glumaepatula Reference Sequence Version 3).</title>
        <authorList>
            <person name="Zhang J."/>
            <person name="Kudrna D."/>
            <person name="Lee S."/>
            <person name="Talag J."/>
            <person name="Welchert J."/>
            <person name="Wing R.A."/>
        </authorList>
    </citation>
    <scope>NUCLEOTIDE SEQUENCE [LARGE SCALE GENOMIC DNA]</scope>
</reference>
<keyword evidence="1" id="KW-1133">Transmembrane helix</keyword>
<evidence type="ECO:0000256" key="1">
    <source>
        <dbReference type="SAM" id="Phobius"/>
    </source>
</evidence>
<reference evidence="2" key="1">
    <citation type="submission" date="2013-08" db="EMBL/GenBank/DDBJ databases">
        <title>Oryza genome evolution.</title>
        <authorList>
            <person name="Wing R.A."/>
            <person name="Panaud O."/>
            <person name="Oliveira A.C."/>
        </authorList>
    </citation>
    <scope>NUCLEOTIDE SEQUENCE</scope>
</reference>
<keyword evidence="1" id="KW-0812">Transmembrane</keyword>
<evidence type="ECO:0000313" key="3">
    <source>
        <dbReference type="Proteomes" id="UP000026961"/>
    </source>
</evidence>
<dbReference type="HOGENOM" id="CLU_075412_0_0_1"/>
<feature type="transmembrane region" description="Helical" evidence="1">
    <location>
        <begin position="212"/>
        <end position="230"/>
    </location>
</feature>
<keyword evidence="1" id="KW-0472">Membrane</keyword>
<dbReference type="Proteomes" id="UP000026961">
    <property type="component" value="Chromosome 1"/>
</dbReference>
<name>A0A0D9YIN0_9ORYZ</name>
<dbReference type="AlphaFoldDB" id="A0A0D9YIN0"/>
<reference evidence="2" key="2">
    <citation type="submission" date="2015-04" db="UniProtKB">
        <authorList>
            <consortium name="EnsemblPlants"/>
        </authorList>
    </citation>
    <scope>IDENTIFICATION</scope>
</reference>
<evidence type="ECO:0000313" key="2">
    <source>
        <dbReference type="EnsemblPlants" id="OGLUM01G44690.1"/>
    </source>
</evidence>
<protein>
    <submittedName>
        <fullName evidence="2">Uncharacterized protein</fullName>
    </submittedName>
</protein>
<sequence>MESRLLRSAALLARAARLARAAATSTGRAVTAEHLSEVVASAAGDRGFPSGALRQAALALARSSAPEARPRAAAEVVRAAAMVFRAAQEAGSPGVAEVAGDLAHAAHDCVRALVESGPAAERPRCLLRLWRRKNRHNKNAAGEADLEAPLLHPHERPYSSSSPIGASLSEIIELSQSERDFINYGMFGALAIFPYLTRTGGLKSAYSPLSPSTFHIIFCTWWICVGLDVLCGNRGRAMMKNILAFILAFYARASARLAILGVSLLVILYSHLELVPNEIYTLYILLGAATCMHLLVWAMDYMSRAPGDAAD</sequence>
<proteinExistence type="predicted"/>
<keyword evidence="3" id="KW-1185">Reference proteome</keyword>
<dbReference type="EnsemblPlants" id="OGLUM01G44690.1">
    <property type="protein sequence ID" value="OGLUM01G44690.1"/>
    <property type="gene ID" value="OGLUM01G44690"/>
</dbReference>
<feature type="transmembrane region" description="Helical" evidence="1">
    <location>
        <begin position="242"/>
        <end position="268"/>
    </location>
</feature>
<feature type="transmembrane region" description="Helical" evidence="1">
    <location>
        <begin position="280"/>
        <end position="298"/>
    </location>
</feature>